<sequence length="61" mass="7296">MVNLAKCCICGKEAELHLHGLWWCKNHSEYLSKKSKSRQKEEFTKRNEKISTSLNLELRWM</sequence>
<keyword evidence="2" id="KW-1185">Reference proteome</keyword>
<dbReference type="EMBL" id="LHYC01000003">
    <property type="protein sequence ID" value="KXB05738.1"/>
    <property type="molecule type" value="Genomic_DNA"/>
</dbReference>
<protein>
    <submittedName>
        <fullName evidence="1">Uncharacterized protein</fullName>
    </submittedName>
</protein>
<dbReference type="AlphaFoldDB" id="A0A133VH06"/>
<comment type="caution">
    <text evidence="1">The sequence shown here is derived from an EMBL/GenBank/DDBJ whole genome shotgun (WGS) entry which is preliminary data.</text>
</comment>
<organism evidence="1 2">
    <name type="scientific">candidate division MSBL1 archaeon SCGC-AAA382A03</name>
    <dbReference type="NCBI Taxonomy" id="1698278"/>
    <lineage>
        <taxon>Archaea</taxon>
        <taxon>Methanobacteriati</taxon>
        <taxon>Methanobacteriota</taxon>
        <taxon>candidate division MSBL1</taxon>
    </lineage>
</organism>
<reference evidence="1 2" key="1">
    <citation type="journal article" date="2016" name="Sci. Rep.">
        <title>Metabolic traits of an uncultured archaeal lineage -MSBL1- from brine pools of the Red Sea.</title>
        <authorList>
            <person name="Mwirichia R."/>
            <person name="Alam I."/>
            <person name="Rashid M."/>
            <person name="Vinu M."/>
            <person name="Ba-Alawi W."/>
            <person name="Anthony Kamau A."/>
            <person name="Kamanda Ngugi D."/>
            <person name="Goker M."/>
            <person name="Klenk H.P."/>
            <person name="Bajic V."/>
            <person name="Stingl U."/>
        </authorList>
    </citation>
    <scope>NUCLEOTIDE SEQUENCE [LARGE SCALE GENOMIC DNA]</scope>
    <source>
        <strain evidence="1">SCGC-AAA382A03</strain>
    </source>
</reference>
<dbReference type="Proteomes" id="UP000070549">
    <property type="component" value="Unassembled WGS sequence"/>
</dbReference>
<gene>
    <name evidence="1" type="ORF">AKJ49_00175</name>
</gene>
<proteinExistence type="predicted"/>
<evidence type="ECO:0000313" key="1">
    <source>
        <dbReference type="EMBL" id="KXB05738.1"/>
    </source>
</evidence>
<name>A0A133VH06_9EURY</name>
<accession>A0A133VH06</accession>
<evidence type="ECO:0000313" key="2">
    <source>
        <dbReference type="Proteomes" id="UP000070549"/>
    </source>
</evidence>